<name>A0AAD5K4L9_9FUNG</name>
<organism evidence="3 4">
    <name type="scientific">Phascolomyces articulosus</name>
    <dbReference type="NCBI Taxonomy" id="60185"/>
    <lineage>
        <taxon>Eukaryota</taxon>
        <taxon>Fungi</taxon>
        <taxon>Fungi incertae sedis</taxon>
        <taxon>Mucoromycota</taxon>
        <taxon>Mucoromycotina</taxon>
        <taxon>Mucoromycetes</taxon>
        <taxon>Mucorales</taxon>
        <taxon>Lichtheimiaceae</taxon>
        <taxon>Phascolomyces</taxon>
    </lineage>
</organism>
<sequence>MISFEDSKLHYLNVGTRGRGEPIRFILRDAGVNYQDVLYSFPEWGESKAKIAEMYPAAVLPFIETKDGQYFGATVPLLRLLGKQLGYYPTDPEDDHFIEQTADLASGWVAEYCNLFFLPDQKEYHRTYVMPHHLARIERLYAAYPNGPYALGAKITYADFLVYHILYQEKLLDNLQSLHLNEFVKAFENRPKIKAYLDTLPKQEEDIVIDYYAKKSSA</sequence>
<dbReference type="PROSITE" id="PS50404">
    <property type="entry name" value="GST_NTER"/>
    <property type="match status" value="1"/>
</dbReference>
<dbReference type="InterPro" id="IPR004046">
    <property type="entry name" value="GST_C"/>
</dbReference>
<dbReference type="Gene3D" id="3.40.30.10">
    <property type="entry name" value="Glutaredoxin"/>
    <property type="match status" value="1"/>
</dbReference>
<gene>
    <name evidence="3" type="ORF">BDA99DRAFT_540559</name>
</gene>
<dbReference type="InterPro" id="IPR010987">
    <property type="entry name" value="Glutathione-S-Trfase_C-like"/>
</dbReference>
<reference evidence="3" key="1">
    <citation type="journal article" date="2022" name="IScience">
        <title>Evolution of zygomycete secretomes and the origins of terrestrial fungal ecologies.</title>
        <authorList>
            <person name="Chang Y."/>
            <person name="Wang Y."/>
            <person name="Mondo S."/>
            <person name="Ahrendt S."/>
            <person name="Andreopoulos W."/>
            <person name="Barry K."/>
            <person name="Beard J."/>
            <person name="Benny G.L."/>
            <person name="Blankenship S."/>
            <person name="Bonito G."/>
            <person name="Cuomo C."/>
            <person name="Desiro A."/>
            <person name="Gervers K.A."/>
            <person name="Hundley H."/>
            <person name="Kuo A."/>
            <person name="LaButti K."/>
            <person name="Lang B.F."/>
            <person name="Lipzen A."/>
            <person name="O'Donnell K."/>
            <person name="Pangilinan J."/>
            <person name="Reynolds N."/>
            <person name="Sandor L."/>
            <person name="Smith M.E."/>
            <person name="Tsang A."/>
            <person name="Grigoriev I.V."/>
            <person name="Stajich J.E."/>
            <person name="Spatafora J.W."/>
        </authorList>
    </citation>
    <scope>NUCLEOTIDE SEQUENCE</scope>
    <source>
        <strain evidence="3">RSA 2281</strain>
    </source>
</reference>
<dbReference type="GO" id="GO:0004364">
    <property type="term" value="F:glutathione transferase activity"/>
    <property type="evidence" value="ECO:0007669"/>
    <property type="project" value="TreeGrafter"/>
</dbReference>
<evidence type="ECO:0000313" key="3">
    <source>
        <dbReference type="EMBL" id="KAI9253957.1"/>
    </source>
</evidence>
<comment type="caution">
    <text evidence="3">The sequence shown here is derived from an EMBL/GenBank/DDBJ whole genome shotgun (WGS) entry which is preliminary data.</text>
</comment>
<dbReference type="InterPro" id="IPR036282">
    <property type="entry name" value="Glutathione-S-Trfase_C_sf"/>
</dbReference>
<dbReference type="EMBL" id="JAIXMP010000025">
    <property type="protein sequence ID" value="KAI9253957.1"/>
    <property type="molecule type" value="Genomic_DNA"/>
</dbReference>
<evidence type="ECO:0008006" key="5">
    <source>
        <dbReference type="Google" id="ProtNLM"/>
    </source>
</evidence>
<dbReference type="InterPro" id="IPR036249">
    <property type="entry name" value="Thioredoxin-like_sf"/>
</dbReference>
<feature type="domain" description="GST N-terminal" evidence="1">
    <location>
        <begin position="7"/>
        <end position="89"/>
    </location>
</feature>
<evidence type="ECO:0000313" key="4">
    <source>
        <dbReference type="Proteomes" id="UP001209540"/>
    </source>
</evidence>
<dbReference type="PANTHER" id="PTHR11571">
    <property type="entry name" value="GLUTATHIONE S-TRANSFERASE"/>
    <property type="match status" value="1"/>
</dbReference>
<reference evidence="3" key="2">
    <citation type="submission" date="2023-02" db="EMBL/GenBank/DDBJ databases">
        <authorList>
            <consortium name="DOE Joint Genome Institute"/>
            <person name="Mondo S.J."/>
            <person name="Chang Y."/>
            <person name="Wang Y."/>
            <person name="Ahrendt S."/>
            <person name="Andreopoulos W."/>
            <person name="Barry K."/>
            <person name="Beard J."/>
            <person name="Benny G.L."/>
            <person name="Blankenship S."/>
            <person name="Bonito G."/>
            <person name="Cuomo C."/>
            <person name="Desiro A."/>
            <person name="Gervers K.A."/>
            <person name="Hundley H."/>
            <person name="Kuo A."/>
            <person name="LaButti K."/>
            <person name="Lang B.F."/>
            <person name="Lipzen A."/>
            <person name="O'Donnell K."/>
            <person name="Pangilinan J."/>
            <person name="Reynolds N."/>
            <person name="Sandor L."/>
            <person name="Smith M.W."/>
            <person name="Tsang A."/>
            <person name="Grigoriev I.V."/>
            <person name="Stajich J.E."/>
            <person name="Spatafora J.W."/>
        </authorList>
    </citation>
    <scope>NUCLEOTIDE SEQUENCE</scope>
    <source>
        <strain evidence="3">RSA 2281</strain>
    </source>
</reference>
<dbReference type="AlphaFoldDB" id="A0AAD5K4L9"/>
<dbReference type="Gene3D" id="1.20.1050.10">
    <property type="match status" value="1"/>
</dbReference>
<dbReference type="Proteomes" id="UP001209540">
    <property type="component" value="Unassembled WGS sequence"/>
</dbReference>
<protein>
    <recommendedName>
        <fullName evidence="5">Glutathione S-transferase</fullName>
    </recommendedName>
</protein>
<dbReference type="InterPro" id="IPR004045">
    <property type="entry name" value="Glutathione_S-Trfase_N"/>
</dbReference>
<proteinExistence type="predicted"/>
<dbReference type="SUPFAM" id="SSF47616">
    <property type="entry name" value="GST C-terminal domain-like"/>
    <property type="match status" value="1"/>
</dbReference>
<dbReference type="GO" id="GO:0006749">
    <property type="term" value="P:glutathione metabolic process"/>
    <property type="evidence" value="ECO:0007669"/>
    <property type="project" value="TreeGrafter"/>
</dbReference>
<evidence type="ECO:0000259" key="2">
    <source>
        <dbReference type="PROSITE" id="PS50405"/>
    </source>
</evidence>
<dbReference type="InterPro" id="IPR050213">
    <property type="entry name" value="GST_superfamily"/>
</dbReference>
<keyword evidence="4" id="KW-1185">Reference proteome</keyword>
<feature type="domain" description="GST C-terminal" evidence="2">
    <location>
        <begin position="91"/>
        <end position="216"/>
    </location>
</feature>
<dbReference type="Pfam" id="PF14497">
    <property type="entry name" value="GST_C_3"/>
    <property type="match status" value="1"/>
</dbReference>
<dbReference type="SUPFAM" id="SSF52833">
    <property type="entry name" value="Thioredoxin-like"/>
    <property type="match status" value="1"/>
</dbReference>
<evidence type="ECO:0000259" key="1">
    <source>
        <dbReference type="PROSITE" id="PS50404"/>
    </source>
</evidence>
<dbReference type="PANTHER" id="PTHR11571:SF150">
    <property type="entry name" value="GLUTATHIONE S-TRANSFERASE"/>
    <property type="match status" value="1"/>
</dbReference>
<dbReference type="PROSITE" id="PS50405">
    <property type="entry name" value="GST_CTER"/>
    <property type="match status" value="1"/>
</dbReference>
<accession>A0AAD5K4L9</accession>